<keyword evidence="1" id="KW-1133">Transmembrane helix</keyword>
<proteinExistence type="predicted"/>
<dbReference type="EMBL" id="VYZN01000050">
    <property type="protein sequence ID" value="KAE9527891.1"/>
    <property type="molecule type" value="Genomic_DNA"/>
</dbReference>
<gene>
    <name evidence="2" type="ORF">AGLY_012715</name>
</gene>
<name>A0A6G0T9Q9_APHGL</name>
<dbReference type="AlphaFoldDB" id="A0A6G0T9Q9"/>
<feature type="transmembrane region" description="Helical" evidence="1">
    <location>
        <begin position="216"/>
        <end position="238"/>
    </location>
</feature>
<protein>
    <submittedName>
        <fullName evidence="2">Uncharacterized protein</fullName>
    </submittedName>
</protein>
<comment type="caution">
    <text evidence="2">The sequence shown here is derived from an EMBL/GenBank/DDBJ whole genome shotgun (WGS) entry which is preliminary data.</text>
</comment>
<feature type="transmembrane region" description="Helical" evidence="1">
    <location>
        <begin position="250"/>
        <end position="270"/>
    </location>
</feature>
<keyword evidence="1" id="KW-0812">Transmembrane</keyword>
<accession>A0A6G0T9Q9</accession>
<keyword evidence="1" id="KW-0472">Membrane</keyword>
<sequence>MSCSKMYKNIKVSSPSKTVHHGQATAVNATLSAGGGGGSSVGDFLSQQWKESCTILDDMENFEPVTYERMPTGSPAFRNHSLSGSWPNAAAAASAPINSPSLSCSSEFDSSWSEFDPESESSLFSSSVMLQPFAPALELRRRSITVFVSTNHPDSCARIAQNPIQLLQHHNNKVLVVEVTVEVFADFEFVERGLRHICPTHRSQTRPDADVAFFEIFQASTLSTIVLLHFHIYSVAVVVDAGSHTIPYRLATSASLTLKLLLLLLLIIIGRSLRCLLLAAGRSFIVPPVVIIVTRFRSCCRCGVGIELLLLVTNHWVVIIVIVVMTPDNKIRVIRVFEFDVAAIVLSTTTVMLVMVMVVVMVDMVFRITIKTRGDSFNRLYWCC</sequence>
<organism evidence="2 3">
    <name type="scientific">Aphis glycines</name>
    <name type="common">Soybean aphid</name>
    <dbReference type="NCBI Taxonomy" id="307491"/>
    <lineage>
        <taxon>Eukaryota</taxon>
        <taxon>Metazoa</taxon>
        <taxon>Ecdysozoa</taxon>
        <taxon>Arthropoda</taxon>
        <taxon>Hexapoda</taxon>
        <taxon>Insecta</taxon>
        <taxon>Pterygota</taxon>
        <taxon>Neoptera</taxon>
        <taxon>Paraneoptera</taxon>
        <taxon>Hemiptera</taxon>
        <taxon>Sternorrhyncha</taxon>
        <taxon>Aphidomorpha</taxon>
        <taxon>Aphidoidea</taxon>
        <taxon>Aphididae</taxon>
        <taxon>Aphidini</taxon>
        <taxon>Aphis</taxon>
        <taxon>Aphis</taxon>
    </lineage>
</organism>
<evidence type="ECO:0000313" key="2">
    <source>
        <dbReference type="EMBL" id="KAE9527891.1"/>
    </source>
</evidence>
<dbReference type="Proteomes" id="UP000475862">
    <property type="component" value="Unassembled WGS sequence"/>
</dbReference>
<evidence type="ECO:0000256" key="1">
    <source>
        <dbReference type="SAM" id="Phobius"/>
    </source>
</evidence>
<keyword evidence="3" id="KW-1185">Reference proteome</keyword>
<reference evidence="2 3" key="1">
    <citation type="submission" date="2019-08" db="EMBL/GenBank/DDBJ databases">
        <title>The genome of the soybean aphid Biotype 1, its phylome, world population structure and adaptation to the North American continent.</title>
        <authorList>
            <person name="Giordano R."/>
            <person name="Donthu R.K."/>
            <person name="Hernandez A.G."/>
            <person name="Wright C.L."/>
            <person name="Zimin A.V."/>
        </authorList>
    </citation>
    <scope>NUCLEOTIDE SEQUENCE [LARGE SCALE GENOMIC DNA]</scope>
    <source>
        <tissue evidence="2">Whole aphids</tissue>
    </source>
</reference>
<evidence type="ECO:0000313" key="3">
    <source>
        <dbReference type="Proteomes" id="UP000475862"/>
    </source>
</evidence>
<feature type="transmembrane region" description="Helical" evidence="1">
    <location>
        <begin position="308"/>
        <end position="326"/>
    </location>
</feature>
<feature type="transmembrane region" description="Helical" evidence="1">
    <location>
        <begin position="341"/>
        <end position="366"/>
    </location>
</feature>